<dbReference type="Pfam" id="PF13490">
    <property type="entry name" value="zf-HC2"/>
    <property type="match status" value="1"/>
</dbReference>
<keyword evidence="1" id="KW-0472">Membrane</keyword>
<sequence>MRCGQIKRKLSAFFDHELSESEEIIVDEHLKECEGCQSNMKELGELCDIFVRIPDISVPFYFRTRLMQKINAPTEVSLSFIEKFRRAVLPVAAAMAVILSLVLGNYIGENLYTIFAGSSISENDSVEVLDFALNSFPEGSLSDIYQNVLNGEKSE</sequence>
<keyword evidence="1" id="KW-1133">Transmembrane helix</keyword>
<gene>
    <name evidence="3" type="ORF">A2Y85_01870</name>
</gene>
<feature type="transmembrane region" description="Helical" evidence="1">
    <location>
        <begin position="87"/>
        <end position="107"/>
    </location>
</feature>
<dbReference type="AlphaFoldDB" id="A0A1F4UF03"/>
<dbReference type="Gene3D" id="1.10.10.1320">
    <property type="entry name" value="Anti-sigma factor, zinc-finger domain"/>
    <property type="match status" value="1"/>
</dbReference>
<dbReference type="EMBL" id="MEUM01000017">
    <property type="protein sequence ID" value="OGC43528.1"/>
    <property type="molecule type" value="Genomic_DNA"/>
</dbReference>
<comment type="caution">
    <text evidence="3">The sequence shown here is derived from an EMBL/GenBank/DDBJ whole genome shotgun (WGS) entry which is preliminary data.</text>
</comment>
<evidence type="ECO:0000313" key="4">
    <source>
        <dbReference type="Proteomes" id="UP000177025"/>
    </source>
</evidence>
<feature type="domain" description="Putative zinc-finger" evidence="2">
    <location>
        <begin position="3"/>
        <end position="37"/>
    </location>
</feature>
<organism evidence="3 4">
    <name type="scientific">candidate division WOR-3 bacterium RBG_13_43_14</name>
    <dbReference type="NCBI Taxonomy" id="1802590"/>
    <lineage>
        <taxon>Bacteria</taxon>
        <taxon>Bacteria division WOR-3</taxon>
    </lineage>
</organism>
<proteinExistence type="predicted"/>
<accession>A0A1F4UF03</accession>
<dbReference type="InterPro" id="IPR027383">
    <property type="entry name" value="Znf_put"/>
</dbReference>
<protein>
    <recommendedName>
        <fullName evidence="2">Putative zinc-finger domain-containing protein</fullName>
    </recommendedName>
</protein>
<keyword evidence="1" id="KW-0812">Transmembrane</keyword>
<dbReference type="Proteomes" id="UP000177025">
    <property type="component" value="Unassembled WGS sequence"/>
</dbReference>
<evidence type="ECO:0000313" key="3">
    <source>
        <dbReference type="EMBL" id="OGC43528.1"/>
    </source>
</evidence>
<name>A0A1F4UF03_UNCW3</name>
<evidence type="ECO:0000259" key="2">
    <source>
        <dbReference type="Pfam" id="PF13490"/>
    </source>
</evidence>
<evidence type="ECO:0000256" key="1">
    <source>
        <dbReference type="SAM" id="Phobius"/>
    </source>
</evidence>
<reference evidence="3 4" key="1">
    <citation type="journal article" date="2016" name="Nat. Commun.">
        <title>Thousands of microbial genomes shed light on interconnected biogeochemical processes in an aquifer system.</title>
        <authorList>
            <person name="Anantharaman K."/>
            <person name="Brown C.T."/>
            <person name="Hug L.A."/>
            <person name="Sharon I."/>
            <person name="Castelle C.J."/>
            <person name="Probst A.J."/>
            <person name="Thomas B.C."/>
            <person name="Singh A."/>
            <person name="Wilkins M.J."/>
            <person name="Karaoz U."/>
            <person name="Brodie E.L."/>
            <person name="Williams K.H."/>
            <person name="Hubbard S.S."/>
            <person name="Banfield J.F."/>
        </authorList>
    </citation>
    <scope>NUCLEOTIDE SEQUENCE [LARGE SCALE GENOMIC DNA]</scope>
</reference>
<dbReference type="InterPro" id="IPR041916">
    <property type="entry name" value="Anti_sigma_zinc_sf"/>
</dbReference>